<evidence type="ECO:0000256" key="1">
    <source>
        <dbReference type="SAM" id="MobiDB-lite"/>
    </source>
</evidence>
<gene>
    <name evidence="2" type="ORF">KIPB_010619</name>
</gene>
<dbReference type="Proteomes" id="UP000265618">
    <property type="component" value="Unassembled WGS sequence"/>
</dbReference>
<feature type="compositionally biased region" description="Pro residues" evidence="1">
    <location>
        <begin position="454"/>
        <end position="463"/>
    </location>
</feature>
<feature type="non-terminal residue" evidence="2">
    <location>
        <position position="1"/>
    </location>
</feature>
<proteinExistence type="predicted"/>
<evidence type="ECO:0000313" key="3">
    <source>
        <dbReference type="Proteomes" id="UP000265618"/>
    </source>
</evidence>
<feature type="compositionally biased region" description="Basic and acidic residues" evidence="1">
    <location>
        <begin position="158"/>
        <end position="170"/>
    </location>
</feature>
<dbReference type="EMBL" id="BDIP01004019">
    <property type="protein sequence ID" value="GIQ88380.1"/>
    <property type="molecule type" value="Genomic_DNA"/>
</dbReference>
<reference evidence="2 3" key="1">
    <citation type="journal article" date="2018" name="PLoS ONE">
        <title>The draft genome of Kipferlia bialata reveals reductive genome evolution in fornicate parasites.</title>
        <authorList>
            <person name="Tanifuji G."/>
            <person name="Takabayashi S."/>
            <person name="Kume K."/>
            <person name="Takagi M."/>
            <person name="Nakayama T."/>
            <person name="Kamikawa R."/>
            <person name="Inagaki Y."/>
            <person name="Hashimoto T."/>
        </authorList>
    </citation>
    <scope>NUCLEOTIDE SEQUENCE [LARGE SCALE GENOMIC DNA]</scope>
    <source>
        <strain evidence="2">NY0173</strain>
    </source>
</reference>
<evidence type="ECO:0000313" key="2">
    <source>
        <dbReference type="EMBL" id="GIQ88380.1"/>
    </source>
</evidence>
<feature type="compositionally biased region" description="Basic and acidic residues" evidence="1">
    <location>
        <begin position="211"/>
        <end position="227"/>
    </location>
</feature>
<feature type="region of interest" description="Disordered" evidence="1">
    <location>
        <begin position="450"/>
        <end position="485"/>
    </location>
</feature>
<feature type="compositionally biased region" description="Low complexity" evidence="1">
    <location>
        <begin position="47"/>
        <end position="61"/>
    </location>
</feature>
<feature type="compositionally biased region" description="Acidic residues" evidence="1">
    <location>
        <begin position="599"/>
        <end position="620"/>
    </location>
</feature>
<dbReference type="AlphaFoldDB" id="A0A9K3GN34"/>
<comment type="caution">
    <text evidence="2">The sequence shown here is derived from an EMBL/GenBank/DDBJ whole genome shotgun (WGS) entry which is preliminary data.</text>
</comment>
<accession>A0A9K3GN34</accession>
<keyword evidence="3" id="KW-1185">Reference proteome</keyword>
<feature type="compositionally biased region" description="Basic and acidic residues" evidence="1">
    <location>
        <begin position="128"/>
        <end position="141"/>
    </location>
</feature>
<feature type="compositionally biased region" description="Basic and acidic residues" evidence="1">
    <location>
        <begin position="18"/>
        <end position="30"/>
    </location>
</feature>
<feature type="compositionally biased region" description="Basic and acidic residues" evidence="1">
    <location>
        <begin position="324"/>
        <end position="395"/>
    </location>
</feature>
<feature type="region of interest" description="Disordered" evidence="1">
    <location>
        <begin position="498"/>
        <end position="635"/>
    </location>
</feature>
<feature type="compositionally biased region" description="Acidic residues" evidence="1">
    <location>
        <begin position="540"/>
        <end position="581"/>
    </location>
</feature>
<feature type="region of interest" description="Disordered" evidence="1">
    <location>
        <begin position="1"/>
        <end position="174"/>
    </location>
</feature>
<feature type="region of interest" description="Disordered" evidence="1">
    <location>
        <begin position="187"/>
        <end position="432"/>
    </location>
</feature>
<sequence>TIQSRVQPPQNNPMLKDFIGERNRDRDRDHARKTRNVNPRPAKPSIAPAAPGAYAVPGAAARQGYRPPSRDAAPVAAAGLGRDRPRGQANLVDQLYKQPARPDSRASDNARDRNRRREPVSRPQSALDRQRERERERERARGAAHPHLPREVPQARPMGRERERERERARVAVPAVAKPRVEPVPVARVAVPAPKKEEQKEAPQSTGNPETDARLEKLRNDREKRLNELMAFRKNLDKRLSRKTGLPKEKPRAGISRIPERDRERDREREAEAEALRMKERAAERERERERDRERLAERERERQRHLAAKPSVAQARDQMSRVPYKERAKAVREAELQAKQDQVRKQREREREAKEKAKREKEEERERERVARPSKENAWEAQRQEMRRLIDKQRRNVRNANANGPSVEIHANPRVAPTAASNPSDVLEATPVGEEELAQAQAPMVHAKDLAPSPEPVKPRQPVPAVDAGGLVEGGAAHAGPVSHDVPITSLVAPSIAAPAPLEGEGESVPSERVSEGETEAVESEVVPTPYQTPAAVDAEAEAEGDADADGEDEPGPDYESDFTSGEDEPDPEAPPEEAEGLLTDVMDEMRKVLNDAPDSDSESDSDDDGSASELESDPDATLSRTDNNQDMGADAAFKGVPIKATESDSLCYRIEALRVYLETELGFDSFCDAYRYTLNLLTIA</sequence>
<feature type="compositionally biased region" description="Basic and acidic residues" evidence="1">
    <location>
        <begin position="246"/>
        <end position="305"/>
    </location>
</feature>
<organism evidence="2 3">
    <name type="scientific">Kipferlia bialata</name>
    <dbReference type="NCBI Taxonomy" id="797122"/>
    <lineage>
        <taxon>Eukaryota</taxon>
        <taxon>Metamonada</taxon>
        <taxon>Carpediemonas-like organisms</taxon>
        <taxon>Kipferlia</taxon>
    </lineage>
</organism>
<name>A0A9K3GN34_9EUKA</name>
<feature type="compositionally biased region" description="Polar residues" evidence="1">
    <location>
        <begin position="1"/>
        <end position="13"/>
    </location>
</feature>
<feature type="compositionally biased region" description="Basic and acidic residues" evidence="1">
    <location>
        <begin position="100"/>
        <end position="120"/>
    </location>
</feature>
<protein>
    <submittedName>
        <fullName evidence="2">Uncharacterized protein</fullName>
    </submittedName>
</protein>